<dbReference type="Pfam" id="PF05995">
    <property type="entry name" value="CDO_I"/>
    <property type="match status" value="2"/>
</dbReference>
<dbReference type="OrthoDB" id="543511at2759"/>
<keyword evidence="13" id="KW-1185">Reference proteome</keyword>
<proteinExistence type="inferred from homology"/>
<dbReference type="Proteomes" id="UP000494106">
    <property type="component" value="Unassembled WGS sequence"/>
</dbReference>
<evidence type="ECO:0000256" key="9">
    <source>
        <dbReference type="PIRSR" id="PIRSR610300-50"/>
    </source>
</evidence>
<evidence type="ECO:0000256" key="10">
    <source>
        <dbReference type="PIRSR" id="PIRSR610300-51"/>
    </source>
</evidence>
<organism evidence="12 13">
    <name type="scientific">Arctia plantaginis</name>
    <name type="common">Wood tiger moth</name>
    <name type="synonym">Phalaena plantaginis</name>
    <dbReference type="NCBI Taxonomy" id="874455"/>
    <lineage>
        <taxon>Eukaryota</taxon>
        <taxon>Metazoa</taxon>
        <taxon>Ecdysozoa</taxon>
        <taxon>Arthropoda</taxon>
        <taxon>Hexapoda</taxon>
        <taxon>Insecta</taxon>
        <taxon>Pterygota</taxon>
        <taxon>Neoptera</taxon>
        <taxon>Endopterygota</taxon>
        <taxon>Lepidoptera</taxon>
        <taxon>Glossata</taxon>
        <taxon>Ditrysia</taxon>
        <taxon>Noctuoidea</taxon>
        <taxon>Erebidae</taxon>
        <taxon>Arctiinae</taxon>
        <taxon>Arctia</taxon>
    </lineage>
</organism>
<feature type="binding site" evidence="10">
    <location>
        <position position="136"/>
    </location>
    <ligand>
        <name>Fe cation</name>
        <dbReference type="ChEBI" id="CHEBI:24875"/>
        <note>catalytic</note>
    </ligand>
</feature>
<dbReference type="GO" id="GO:0019448">
    <property type="term" value="P:L-cysteine catabolic process"/>
    <property type="evidence" value="ECO:0007669"/>
    <property type="project" value="TreeGrafter"/>
</dbReference>
<evidence type="ECO:0000256" key="3">
    <source>
        <dbReference type="ARBA" id="ARBA00013133"/>
    </source>
</evidence>
<dbReference type="PANTHER" id="PTHR12918:SF1">
    <property type="entry name" value="CYSTEINE DIOXYGENASE TYPE 1"/>
    <property type="match status" value="1"/>
</dbReference>
<dbReference type="GO" id="GO:0042412">
    <property type="term" value="P:taurine biosynthetic process"/>
    <property type="evidence" value="ECO:0007669"/>
    <property type="project" value="UniProtKB-UniRule"/>
</dbReference>
<dbReference type="CDD" id="cd10548">
    <property type="entry name" value="cupin_CDO"/>
    <property type="match status" value="1"/>
</dbReference>
<evidence type="ECO:0000256" key="8">
    <source>
        <dbReference type="ARBA" id="ARBA00023004"/>
    </source>
</evidence>
<protein>
    <recommendedName>
        <fullName evidence="3 11">Cysteine dioxygenase</fullName>
        <ecNumber evidence="3 11">1.13.11.20</ecNumber>
    </recommendedName>
</protein>
<feature type="binding site" evidence="10">
    <location>
        <position position="278"/>
    </location>
    <ligand>
        <name>Fe cation</name>
        <dbReference type="ChEBI" id="CHEBI:24875"/>
        <note>catalytic</note>
    </ligand>
</feature>
<dbReference type="AlphaFoldDB" id="A0A8S0ZVK0"/>
<comment type="catalytic activity">
    <reaction evidence="11">
        <text>L-cysteine + O2 = 3-sulfino-L-alanine + H(+)</text>
        <dbReference type="Rhea" id="RHEA:20441"/>
        <dbReference type="ChEBI" id="CHEBI:15378"/>
        <dbReference type="ChEBI" id="CHEBI:15379"/>
        <dbReference type="ChEBI" id="CHEBI:35235"/>
        <dbReference type="ChEBI" id="CHEBI:61085"/>
        <dbReference type="EC" id="1.13.11.20"/>
    </reaction>
</comment>
<dbReference type="InterPro" id="IPR014710">
    <property type="entry name" value="RmlC-like_jellyroll"/>
</dbReference>
<dbReference type="SUPFAM" id="SSF51182">
    <property type="entry name" value="RmlC-like cupins"/>
    <property type="match status" value="1"/>
</dbReference>
<dbReference type="PANTHER" id="PTHR12918">
    <property type="entry name" value="CYSTEINE DIOXYGENASE"/>
    <property type="match status" value="1"/>
</dbReference>
<keyword evidence="7 11" id="KW-0560">Oxidoreductase</keyword>
<keyword evidence="6 11" id="KW-0223">Dioxygenase</keyword>
<keyword evidence="5 9" id="KW-0883">Thioether bond</keyword>
<evidence type="ECO:0000256" key="6">
    <source>
        <dbReference type="ARBA" id="ARBA00022964"/>
    </source>
</evidence>
<evidence type="ECO:0000256" key="11">
    <source>
        <dbReference type="RuleBase" id="RU366010"/>
    </source>
</evidence>
<feature type="binding site" evidence="10">
    <location>
        <position position="138"/>
    </location>
    <ligand>
        <name>Fe cation</name>
        <dbReference type="ChEBI" id="CHEBI:24875"/>
        <note>catalytic</note>
    </ligand>
</feature>
<evidence type="ECO:0000256" key="5">
    <source>
        <dbReference type="ARBA" id="ARBA00022784"/>
    </source>
</evidence>
<comment type="caution">
    <text evidence="12">The sequence shown here is derived from an EMBL/GenBank/DDBJ whole genome shotgun (WGS) entry which is preliminary data.</text>
</comment>
<dbReference type="EC" id="1.13.11.20" evidence="3 11"/>
<evidence type="ECO:0000313" key="13">
    <source>
        <dbReference type="Proteomes" id="UP000494106"/>
    </source>
</evidence>
<dbReference type="Gene3D" id="2.60.120.10">
    <property type="entry name" value="Jelly Rolls"/>
    <property type="match status" value="1"/>
</dbReference>
<evidence type="ECO:0000256" key="4">
    <source>
        <dbReference type="ARBA" id="ARBA00022723"/>
    </source>
</evidence>
<sequence>MDPDITELNQHEKQYLKSSCIHTDSNMDVENGNCKKKVSQCTDMEILPIEKPLKVDVEIKGLQRLIEELHVMFSRDYVNVHEIQRLMCGYKSNPKDWMKFAKFDRFRYTRNLVDAGNGAFNIMILCWGPGHVSSIHDHADSHCFMKLLSGNLEEVIYDWPDNVQPEVYKVLENNNKDRRKYSSESEDETTDKLSKLNVKCDSDSCQNGDRKNGRCQNGSCHNGNGKCHNDGYQNDDVENGDGYQTDDEDYDVRDMKVRKKTRMEVNDVCYINDAIGLHRVENPSHVDGAVSLHLYCPPFDRCRVFDARTGKPAEVKVTFWSMYGKKIKRVMEANTVPDADKE</sequence>
<evidence type="ECO:0000313" key="12">
    <source>
        <dbReference type="EMBL" id="CAB3236305.1"/>
    </source>
</evidence>
<dbReference type="GO" id="GO:0017172">
    <property type="term" value="F:cysteine dioxygenase activity"/>
    <property type="evidence" value="ECO:0007669"/>
    <property type="project" value="UniProtKB-UniRule"/>
</dbReference>
<gene>
    <name evidence="12" type="ORF">APLA_LOCUS6464</name>
</gene>
<dbReference type="GO" id="GO:0008198">
    <property type="term" value="F:ferrous iron binding"/>
    <property type="evidence" value="ECO:0007669"/>
    <property type="project" value="TreeGrafter"/>
</dbReference>
<accession>A0A8S0ZVK0</accession>
<dbReference type="EMBL" id="CADEBC010000486">
    <property type="protein sequence ID" value="CAB3236305.1"/>
    <property type="molecule type" value="Genomic_DNA"/>
</dbReference>
<comment type="pathway">
    <text evidence="1 11">Organosulfur biosynthesis; taurine biosynthesis; hypotaurine from L-cysteine: step 1/2.</text>
</comment>
<name>A0A8S0ZVK0_ARCPL</name>
<evidence type="ECO:0000256" key="1">
    <source>
        <dbReference type="ARBA" id="ARBA00004759"/>
    </source>
</evidence>
<feature type="cross-link" description="3'-(S-cysteinyl)-tyrosine (Cys-Tyr)" evidence="9">
    <location>
        <begin position="143"/>
        <end position="295"/>
    </location>
</feature>
<reference evidence="12 13" key="1">
    <citation type="submission" date="2020-04" db="EMBL/GenBank/DDBJ databases">
        <authorList>
            <person name="Wallbank WR R."/>
            <person name="Pardo Diaz C."/>
            <person name="Kozak K."/>
            <person name="Martin S."/>
            <person name="Jiggins C."/>
            <person name="Moest M."/>
            <person name="Warren A I."/>
            <person name="Byers J.R.P. K."/>
            <person name="Montejo-Kovacevich G."/>
            <person name="Yen C E."/>
        </authorList>
    </citation>
    <scope>NUCLEOTIDE SEQUENCE [LARGE SCALE GENOMIC DNA]</scope>
</reference>
<comment type="similarity">
    <text evidence="2 11">Belongs to the cysteine dioxygenase family.</text>
</comment>
<evidence type="ECO:0000256" key="2">
    <source>
        <dbReference type="ARBA" id="ARBA00006622"/>
    </source>
</evidence>
<dbReference type="InterPro" id="IPR010300">
    <property type="entry name" value="CDO_1"/>
</dbReference>
<keyword evidence="8 10" id="KW-0408">Iron</keyword>
<keyword evidence="4 10" id="KW-0479">Metal-binding</keyword>
<comment type="cofactor">
    <cofactor evidence="11">
        <name>Fe cation</name>
        <dbReference type="ChEBI" id="CHEBI:24875"/>
    </cofactor>
    <text evidence="11">Binds 1 Fe cation per subunit.</text>
</comment>
<evidence type="ECO:0000256" key="7">
    <source>
        <dbReference type="ARBA" id="ARBA00023002"/>
    </source>
</evidence>
<dbReference type="InterPro" id="IPR011051">
    <property type="entry name" value="RmlC_Cupin_sf"/>
</dbReference>